<gene>
    <name evidence="1" type="ORF">PSALAMII_LOCUS3471</name>
</gene>
<protein>
    <submittedName>
        <fullName evidence="1">Uncharacterized protein</fullName>
    </submittedName>
</protein>
<dbReference type="OrthoDB" id="2274698at2759"/>
<reference evidence="1" key="1">
    <citation type="submission" date="2021-07" db="EMBL/GenBank/DDBJ databases">
        <authorList>
            <person name="Branca A.L. A."/>
        </authorList>
    </citation>
    <scope>NUCLEOTIDE SEQUENCE</scope>
</reference>
<dbReference type="EMBL" id="CAJVPG010000122">
    <property type="protein sequence ID" value="CAG8357095.1"/>
    <property type="molecule type" value="Genomic_DNA"/>
</dbReference>
<dbReference type="Proteomes" id="UP001152649">
    <property type="component" value="Unassembled WGS sequence"/>
</dbReference>
<dbReference type="AlphaFoldDB" id="A0A9W4IWS6"/>
<keyword evidence="2" id="KW-1185">Reference proteome</keyword>
<proteinExistence type="predicted"/>
<organism evidence="1 2">
    <name type="scientific">Penicillium salamii</name>
    <dbReference type="NCBI Taxonomy" id="1612424"/>
    <lineage>
        <taxon>Eukaryota</taxon>
        <taxon>Fungi</taxon>
        <taxon>Dikarya</taxon>
        <taxon>Ascomycota</taxon>
        <taxon>Pezizomycotina</taxon>
        <taxon>Eurotiomycetes</taxon>
        <taxon>Eurotiomycetidae</taxon>
        <taxon>Eurotiales</taxon>
        <taxon>Aspergillaceae</taxon>
        <taxon>Penicillium</taxon>
    </lineage>
</organism>
<name>A0A9W4IWS6_9EURO</name>
<evidence type="ECO:0000313" key="1">
    <source>
        <dbReference type="EMBL" id="CAG8357095.1"/>
    </source>
</evidence>
<comment type="caution">
    <text evidence="1">The sequence shown here is derived from an EMBL/GenBank/DDBJ whole genome shotgun (WGS) entry which is preliminary data.</text>
</comment>
<sequence>MQDHSHNHLRGKYFDHLHLFSVHVFDRISLRCAWPAFNPVSVLGGHSPLCGSCALEPMA</sequence>
<evidence type="ECO:0000313" key="2">
    <source>
        <dbReference type="Proteomes" id="UP001152649"/>
    </source>
</evidence>
<accession>A0A9W4IWS6</accession>